<dbReference type="PANTHER" id="PTHR22916">
    <property type="entry name" value="GLYCOSYLTRANSFERASE"/>
    <property type="match status" value="1"/>
</dbReference>
<keyword evidence="3" id="KW-1133">Transmembrane helix</keyword>
<dbReference type="Pfam" id="PF00535">
    <property type="entry name" value="Glycos_transf_2"/>
    <property type="match status" value="1"/>
</dbReference>
<evidence type="ECO:0000256" key="1">
    <source>
        <dbReference type="ARBA" id="ARBA00022676"/>
    </source>
</evidence>
<dbReference type="CDD" id="cd00761">
    <property type="entry name" value="Glyco_tranf_GTA_type"/>
    <property type="match status" value="1"/>
</dbReference>
<dbReference type="Gene3D" id="3.90.550.10">
    <property type="entry name" value="Spore Coat Polysaccharide Biosynthesis Protein SpsA, Chain A"/>
    <property type="match status" value="1"/>
</dbReference>
<dbReference type="EC" id="2.4.-.-" evidence="5"/>
<keyword evidence="1 5" id="KW-0328">Glycosyltransferase</keyword>
<keyword evidence="3" id="KW-0812">Transmembrane</keyword>
<evidence type="ECO:0000256" key="3">
    <source>
        <dbReference type="SAM" id="Phobius"/>
    </source>
</evidence>
<dbReference type="PANTHER" id="PTHR22916:SF51">
    <property type="entry name" value="GLYCOSYLTRANSFERASE EPSH-RELATED"/>
    <property type="match status" value="1"/>
</dbReference>
<dbReference type="InterPro" id="IPR001173">
    <property type="entry name" value="Glyco_trans_2-like"/>
</dbReference>
<comment type="caution">
    <text evidence="5">The sequence shown here is derived from an EMBL/GenBank/DDBJ whole genome shotgun (WGS) entry which is preliminary data.</text>
</comment>
<reference evidence="5 6" key="1">
    <citation type="submission" date="2023-04" db="EMBL/GenBank/DDBJ databases">
        <title>Bacteroides pacosi sp. nov., isolated from the fecal material of an alpaca.</title>
        <authorList>
            <person name="Miller S."/>
            <person name="Hendry M."/>
            <person name="King J."/>
            <person name="Sankaranarayanan K."/>
            <person name="Lawson P.A."/>
        </authorList>
    </citation>
    <scope>NUCLEOTIDE SEQUENCE [LARGE SCALE GENOMIC DNA]</scope>
    <source>
        <strain evidence="5 6">A2-P53</strain>
    </source>
</reference>
<evidence type="ECO:0000313" key="5">
    <source>
        <dbReference type="EMBL" id="MDY7260242.1"/>
    </source>
</evidence>
<accession>A0ABU5HXF5</accession>
<evidence type="ECO:0000259" key="4">
    <source>
        <dbReference type="Pfam" id="PF00535"/>
    </source>
</evidence>
<evidence type="ECO:0000256" key="2">
    <source>
        <dbReference type="ARBA" id="ARBA00022679"/>
    </source>
</evidence>
<name>A0ABU5HXF5_9BACE</name>
<dbReference type="InterPro" id="IPR029044">
    <property type="entry name" value="Nucleotide-diphossugar_trans"/>
</dbReference>
<proteinExistence type="predicted"/>
<feature type="transmembrane region" description="Helical" evidence="3">
    <location>
        <begin position="293"/>
        <end position="317"/>
    </location>
</feature>
<keyword evidence="3" id="KW-0472">Membrane</keyword>
<keyword evidence="2 5" id="KW-0808">Transferase</keyword>
<dbReference type="EMBL" id="JARZAK010000020">
    <property type="protein sequence ID" value="MDY7260242.1"/>
    <property type="molecule type" value="Genomic_DNA"/>
</dbReference>
<protein>
    <submittedName>
        <fullName evidence="5">Glycosyltransferase family 2 protein</fullName>
        <ecNumber evidence="5">2.4.-.-</ecNumber>
    </submittedName>
</protein>
<organism evidence="5 6">
    <name type="scientific">Bacteroides vicugnae</name>
    <dbReference type="NCBI Taxonomy" id="3037989"/>
    <lineage>
        <taxon>Bacteria</taxon>
        <taxon>Pseudomonadati</taxon>
        <taxon>Bacteroidota</taxon>
        <taxon>Bacteroidia</taxon>
        <taxon>Bacteroidales</taxon>
        <taxon>Bacteroidaceae</taxon>
        <taxon>Bacteroides</taxon>
    </lineage>
</organism>
<gene>
    <name evidence="5" type="ORF">QHG74_21250</name>
</gene>
<feature type="domain" description="Glycosyltransferase 2-like" evidence="4">
    <location>
        <begin position="5"/>
        <end position="156"/>
    </location>
</feature>
<dbReference type="SUPFAM" id="SSF53448">
    <property type="entry name" value="Nucleotide-diphospho-sugar transferases"/>
    <property type="match status" value="1"/>
</dbReference>
<dbReference type="Proteomes" id="UP001292913">
    <property type="component" value="Unassembled WGS sequence"/>
</dbReference>
<sequence>MPHISIIIPIYKAEKYLDRCINSVINQSYRNFELILVNDGSPDSSLNICRTWANKDSRIKVMEQENLGANASRLNGYRVAKGEYLCFVDADDTMPLNALEKLYREISKGYDVVKGNYMTVNSFGQCKYSALLISEITNTTCYIQKMLENELLPFLWGGLYRKSLFDEDIFNLSIRNKIVIGEDWITNIGIATKVKKFLQIKEVVYEYYVNSTSTMNTSITSSDYMERTMNIVSGLVASNEVEHIIRRKLVFGYILNSFIPELKFSVSRYKKVTDYLTDLSNAQIVKKNIDKKYLLFISFLPLYFIYSRIYCILYRWVKLKGKKRKVIN</sequence>
<dbReference type="RefSeq" id="WP_322019777.1">
    <property type="nucleotide sequence ID" value="NZ_JARZAK010000020.1"/>
</dbReference>
<evidence type="ECO:0000313" key="6">
    <source>
        <dbReference type="Proteomes" id="UP001292913"/>
    </source>
</evidence>
<dbReference type="GO" id="GO:0016757">
    <property type="term" value="F:glycosyltransferase activity"/>
    <property type="evidence" value="ECO:0007669"/>
    <property type="project" value="UniProtKB-KW"/>
</dbReference>
<keyword evidence="6" id="KW-1185">Reference proteome</keyword>